<evidence type="ECO:0000313" key="2">
    <source>
        <dbReference type="EMBL" id="KUG05529.1"/>
    </source>
</evidence>
<dbReference type="PANTHER" id="PTHR46112">
    <property type="entry name" value="AMINOPEPTIDASE"/>
    <property type="match status" value="1"/>
</dbReference>
<dbReference type="InterPro" id="IPR000994">
    <property type="entry name" value="Pept_M24"/>
</dbReference>
<feature type="domain" description="Peptidase M24" evidence="1">
    <location>
        <begin position="145"/>
        <end position="359"/>
    </location>
</feature>
<gene>
    <name evidence="2" type="ORF">ASZ90_017032</name>
</gene>
<dbReference type="SUPFAM" id="SSF55920">
    <property type="entry name" value="Creatinase/aminopeptidase"/>
    <property type="match status" value="1"/>
</dbReference>
<dbReference type="Gene3D" id="3.90.230.10">
    <property type="entry name" value="Creatinase/methionine aminopeptidase superfamily"/>
    <property type="match status" value="1"/>
</dbReference>
<dbReference type="AlphaFoldDB" id="A0A0W8EA77"/>
<dbReference type="GO" id="GO:0004177">
    <property type="term" value="F:aminopeptidase activity"/>
    <property type="evidence" value="ECO:0007669"/>
    <property type="project" value="UniProtKB-KW"/>
</dbReference>
<accession>A0A0W8EA77</accession>
<keyword evidence="2" id="KW-0031">Aminopeptidase</keyword>
<dbReference type="InterPro" id="IPR036005">
    <property type="entry name" value="Creatinase/aminopeptidase-like"/>
</dbReference>
<dbReference type="PANTHER" id="PTHR46112:SF2">
    <property type="entry name" value="XAA-PRO AMINOPEPTIDASE P-RELATED"/>
    <property type="match status" value="1"/>
</dbReference>
<comment type="caution">
    <text evidence="2">The sequence shown here is derived from an EMBL/GenBank/DDBJ whole genome shotgun (WGS) entry which is preliminary data.</text>
</comment>
<evidence type="ECO:0000259" key="1">
    <source>
        <dbReference type="Pfam" id="PF00557"/>
    </source>
</evidence>
<sequence length="375" mass="41113">MDAIDRALRAGSATAYAMVGSSTNADMRYVSRFITTDPIVYIRRVGERGTIIVSQMEYDRALQEAATAVMTRADAGLLRLLEEEKDRSRAMARMIANLGGEKILIPPDLPYSLGKNLEEYTRVTIDTGTIAAMRAVKSGAEIRAIHTVQRATGQAMSCAIEMVRRSHPRKDLLWLDGRHLTSDRIRAAMHGLLIRKGFIARETIVSCGSDTAAPHNRGTGPLYEGQPVVIDIFPMDERTGYYSDMTRTVVKGEPSPEIREMYDAVREAQDHAAAMMSPGVTGQDLYTAAVDFFAERGYRTGAEGFTHNLGHGVGLEVHELPVIGPGGGVCVRGNVITNEPGLYYPRIGGVRLENMGVFTRSGFRCLTSFPRELVV</sequence>
<dbReference type="EMBL" id="LNQE01001808">
    <property type="protein sequence ID" value="KUG05529.1"/>
    <property type="molecule type" value="Genomic_DNA"/>
</dbReference>
<keyword evidence="2" id="KW-0378">Hydrolase</keyword>
<proteinExistence type="predicted"/>
<dbReference type="InterPro" id="IPR050659">
    <property type="entry name" value="Peptidase_M24B"/>
</dbReference>
<name>A0A0W8EA77_9ZZZZ</name>
<organism evidence="2">
    <name type="scientific">hydrocarbon metagenome</name>
    <dbReference type="NCBI Taxonomy" id="938273"/>
    <lineage>
        <taxon>unclassified sequences</taxon>
        <taxon>metagenomes</taxon>
        <taxon>ecological metagenomes</taxon>
    </lineage>
</organism>
<dbReference type="EC" id="3.4.11.9" evidence="2"/>
<protein>
    <submittedName>
        <fullName evidence="2">Xaa-pro aminopeptidase</fullName>
        <ecNumber evidence="2">3.4.11.9</ecNumber>
    </submittedName>
</protein>
<reference evidence="2" key="1">
    <citation type="journal article" date="2015" name="Proc. Natl. Acad. Sci. U.S.A.">
        <title>Networks of energetic and metabolic interactions define dynamics in microbial communities.</title>
        <authorList>
            <person name="Embree M."/>
            <person name="Liu J.K."/>
            <person name="Al-Bassam M.M."/>
            <person name="Zengler K."/>
        </authorList>
    </citation>
    <scope>NUCLEOTIDE SEQUENCE</scope>
</reference>
<keyword evidence="2" id="KW-0645">Protease</keyword>
<dbReference type="Pfam" id="PF00557">
    <property type="entry name" value="Peptidase_M24"/>
    <property type="match status" value="1"/>
</dbReference>